<feature type="transmembrane region" description="Helical" evidence="7">
    <location>
        <begin position="422"/>
        <end position="440"/>
    </location>
</feature>
<evidence type="ECO:0000256" key="4">
    <source>
        <dbReference type="ARBA" id="ARBA00022692"/>
    </source>
</evidence>
<evidence type="ECO:0000256" key="6">
    <source>
        <dbReference type="ARBA" id="ARBA00023136"/>
    </source>
</evidence>
<comment type="subcellular location">
    <subcellularLocation>
        <location evidence="1">Cell membrane</location>
        <topology evidence="1">Multi-pass membrane protein</topology>
    </subcellularLocation>
    <subcellularLocation>
        <location evidence="7">Membrane</location>
        <topology evidence="7">Multi-pass membrane protein</topology>
    </subcellularLocation>
</comment>
<comment type="similarity">
    <text evidence="2 7">Belongs to the XK family.</text>
</comment>
<sequence length="559" mass="61622">VLLRGKDVCCEMAPRGFMAYFRMVLSVVSCVLYLIEVGTGINAAHQHYLNGHVLWWTLTLVSILLPMAVKVIVGIYYGIRNSGWSVRNKCLCVVVFICGTPMVPFILLVLGVVASVNGYDLDGPAVRNAEYVKLLVAMLQSFPQYIIQIYVIANTCHGGIGVEGWELASVVSSLISQAFFVTTSYNVLNEGFMMILLVLMEPFRVFKKWFKMALGVLIPWFKKVWSIMSIALYLLDIGTDINAAYQYYTNPHYLFGTVYGELTIAFILLPLVATSIAELCATNSSEESMLRACLWVASVICLSPIVPLYYLIQAAIASFRGNDPNGNAARAAGLIKLTEIMLEAFPQACTQIFIIMVQISGGESVAGWQWATFVTSIISIGFNVSTSLYLFDNAPSSSRLVFFFFGLMATTSRLLLSGAGLPIISVLVASVSIWLIKRICKCCDCAVPLASVHHSSDRLSTVHVLISWMLAAIYNCFTLTGLLMSTLTLIWSVVPIILMSESNQSASTETNDEYIVFMIAHILSVITFITNILLVAVPQLRHIGVQWLSIDEHGGSRQY</sequence>
<dbReference type="Proteomes" id="UP001497623">
    <property type="component" value="Unassembled WGS sequence"/>
</dbReference>
<feature type="transmembrane region" description="Helical" evidence="7">
    <location>
        <begin position="53"/>
        <end position="79"/>
    </location>
</feature>
<name>A0AAV2SGJ6_MEGNR</name>
<evidence type="ECO:0000256" key="7">
    <source>
        <dbReference type="RuleBase" id="RU910716"/>
    </source>
</evidence>
<evidence type="ECO:0000256" key="5">
    <source>
        <dbReference type="ARBA" id="ARBA00022989"/>
    </source>
</evidence>
<feature type="transmembrane region" description="Helical" evidence="7">
    <location>
        <begin position="212"/>
        <end position="234"/>
    </location>
</feature>
<feature type="transmembrane region" description="Helical" evidence="7">
    <location>
        <begin position="174"/>
        <end position="200"/>
    </location>
</feature>
<dbReference type="PANTHER" id="PTHR16024">
    <property type="entry name" value="XK-RELATED PROTEIN"/>
    <property type="match status" value="1"/>
</dbReference>
<feature type="transmembrane region" description="Helical" evidence="7">
    <location>
        <begin position="91"/>
        <end position="114"/>
    </location>
</feature>
<keyword evidence="4 7" id="KW-0812">Transmembrane</keyword>
<evidence type="ECO:0000313" key="8">
    <source>
        <dbReference type="EMBL" id="CAL4181095.1"/>
    </source>
</evidence>
<evidence type="ECO:0000313" key="9">
    <source>
        <dbReference type="Proteomes" id="UP001497623"/>
    </source>
</evidence>
<dbReference type="GO" id="GO:0070782">
    <property type="term" value="P:phosphatidylserine exposure on apoptotic cell surface"/>
    <property type="evidence" value="ECO:0007669"/>
    <property type="project" value="TreeGrafter"/>
</dbReference>
<organism evidence="8 9">
    <name type="scientific">Meganyctiphanes norvegica</name>
    <name type="common">Northern krill</name>
    <name type="synonym">Thysanopoda norvegica</name>
    <dbReference type="NCBI Taxonomy" id="48144"/>
    <lineage>
        <taxon>Eukaryota</taxon>
        <taxon>Metazoa</taxon>
        <taxon>Ecdysozoa</taxon>
        <taxon>Arthropoda</taxon>
        <taxon>Crustacea</taxon>
        <taxon>Multicrustacea</taxon>
        <taxon>Malacostraca</taxon>
        <taxon>Eumalacostraca</taxon>
        <taxon>Eucarida</taxon>
        <taxon>Euphausiacea</taxon>
        <taxon>Euphausiidae</taxon>
        <taxon>Meganyctiphanes</taxon>
    </lineage>
</organism>
<dbReference type="Pfam" id="PF09815">
    <property type="entry name" value="XK-related"/>
    <property type="match status" value="2"/>
</dbReference>
<keyword evidence="6 7" id="KW-0472">Membrane</keyword>
<evidence type="ECO:0000256" key="3">
    <source>
        <dbReference type="ARBA" id="ARBA00022475"/>
    </source>
</evidence>
<feature type="non-terminal residue" evidence="8">
    <location>
        <position position="1"/>
    </location>
</feature>
<dbReference type="PANTHER" id="PTHR16024:SF6">
    <property type="entry name" value="XK-RELATED PROTEIN"/>
    <property type="match status" value="1"/>
</dbReference>
<dbReference type="InterPro" id="IPR018629">
    <property type="entry name" value="XK-rel"/>
</dbReference>
<comment type="caution">
    <text evidence="8">The sequence shown here is derived from an EMBL/GenBank/DDBJ whole genome shotgun (WGS) entry which is preliminary data.</text>
</comment>
<dbReference type="GO" id="GO:0043652">
    <property type="term" value="P:engulfment of apoptotic cell"/>
    <property type="evidence" value="ECO:0007669"/>
    <property type="project" value="TreeGrafter"/>
</dbReference>
<dbReference type="AlphaFoldDB" id="A0AAV2SGJ6"/>
<dbReference type="GO" id="GO:0005886">
    <property type="term" value="C:plasma membrane"/>
    <property type="evidence" value="ECO:0007669"/>
    <property type="project" value="UniProtKB-SubCell"/>
</dbReference>
<reference evidence="8 9" key="1">
    <citation type="submission" date="2024-05" db="EMBL/GenBank/DDBJ databases">
        <authorList>
            <person name="Wallberg A."/>
        </authorList>
    </citation>
    <scope>NUCLEOTIDE SEQUENCE [LARGE SCALE GENOMIC DNA]</scope>
</reference>
<accession>A0AAV2SGJ6</accession>
<evidence type="ECO:0000256" key="2">
    <source>
        <dbReference type="ARBA" id="ARBA00008789"/>
    </source>
</evidence>
<evidence type="ECO:0000256" key="1">
    <source>
        <dbReference type="ARBA" id="ARBA00004651"/>
    </source>
</evidence>
<gene>
    <name evidence="8" type="ORF">MNOR_LOCUS35380</name>
</gene>
<keyword evidence="9" id="KW-1185">Reference proteome</keyword>
<dbReference type="EMBL" id="CAXKWB010058767">
    <property type="protein sequence ID" value="CAL4181095.1"/>
    <property type="molecule type" value="Genomic_DNA"/>
</dbReference>
<feature type="transmembrane region" description="Helical" evidence="7">
    <location>
        <begin position="461"/>
        <end position="494"/>
    </location>
</feature>
<proteinExistence type="inferred from homology"/>
<dbReference type="GO" id="GO:1902742">
    <property type="term" value="P:apoptotic process involved in development"/>
    <property type="evidence" value="ECO:0007669"/>
    <property type="project" value="TreeGrafter"/>
</dbReference>
<feature type="transmembrane region" description="Helical" evidence="7">
    <location>
        <begin position="20"/>
        <end position="41"/>
    </location>
</feature>
<protein>
    <recommendedName>
        <fullName evidence="7">XK-related protein</fullName>
    </recommendedName>
</protein>
<feature type="transmembrane region" description="Helical" evidence="7">
    <location>
        <begin position="254"/>
        <end position="280"/>
    </location>
</feature>
<feature type="transmembrane region" description="Helical" evidence="7">
    <location>
        <begin position="292"/>
        <end position="312"/>
    </location>
</feature>
<keyword evidence="5 7" id="KW-1133">Transmembrane helix</keyword>
<feature type="transmembrane region" description="Helical" evidence="7">
    <location>
        <begin position="514"/>
        <end position="537"/>
    </location>
</feature>
<dbReference type="InterPro" id="IPR050895">
    <property type="entry name" value="XK-related_scramblase"/>
</dbReference>
<keyword evidence="3" id="KW-1003">Cell membrane</keyword>